<evidence type="ECO:0000256" key="1">
    <source>
        <dbReference type="SAM" id="MobiDB-lite"/>
    </source>
</evidence>
<comment type="caution">
    <text evidence="2">The sequence shown here is derived from an EMBL/GenBank/DDBJ whole genome shotgun (WGS) entry which is preliminary data.</text>
</comment>
<feature type="non-terminal residue" evidence="2">
    <location>
        <position position="1"/>
    </location>
</feature>
<evidence type="ECO:0000313" key="2">
    <source>
        <dbReference type="EMBL" id="CAK0858803.1"/>
    </source>
</evidence>
<reference evidence="2" key="1">
    <citation type="submission" date="2023-10" db="EMBL/GenBank/DDBJ databases">
        <authorList>
            <person name="Chen Y."/>
            <person name="Shah S."/>
            <person name="Dougan E. K."/>
            <person name="Thang M."/>
            <person name="Chan C."/>
        </authorList>
    </citation>
    <scope>NUCLEOTIDE SEQUENCE [LARGE SCALE GENOMIC DNA]</scope>
</reference>
<sequence length="305" mass="32462">EPGRGGGRARDRRWRSPALGLRGCPVAAAGATHAPSSLPLHAQQPAPLLPRAASPRRRCLGELGRLGPRASAAAAPAGAQGALGSHFDRQRGASGWCPRSLEEAAAEDAEEDKPEMFEGADAADEDVATPRRWPAAAAEDCAAPSSTGSAGHPEQCGPPCKYVRKTRGCKERLGGRPPLVHTCKDKLDAKVDMLPMYAPAVCNGLLVGMLRMTMGDLDNAIVVDHGHRDSKGAQLTLITAVELLFLIVPPRSLVVLVPFFLTERAIGSTGTSVPVSNHPSASILFGSVYHKKDLRYQLIHFYFYL</sequence>
<evidence type="ECO:0000313" key="3">
    <source>
        <dbReference type="Proteomes" id="UP001189429"/>
    </source>
</evidence>
<feature type="region of interest" description="Disordered" evidence="1">
    <location>
        <begin position="31"/>
        <end position="54"/>
    </location>
</feature>
<organism evidence="2 3">
    <name type="scientific">Prorocentrum cordatum</name>
    <dbReference type="NCBI Taxonomy" id="2364126"/>
    <lineage>
        <taxon>Eukaryota</taxon>
        <taxon>Sar</taxon>
        <taxon>Alveolata</taxon>
        <taxon>Dinophyceae</taxon>
        <taxon>Prorocentrales</taxon>
        <taxon>Prorocentraceae</taxon>
        <taxon>Prorocentrum</taxon>
    </lineage>
</organism>
<name>A0ABN9UIV7_9DINO</name>
<feature type="region of interest" description="Disordered" evidence="1">
    <location>
        <begin position="81"/>
        <end position="157"/>
    </location>
</feature>
<feature type="compositionally biased region" description="Acidic residues" evidence="1">
    <location>
        <begin position="104"/>
        <end position="113"/>
    </location>
</feature>
<evidence type="ECO:0008006" key="4">
    <source>
        <dbReference type="Google" id="ProtNLM"/>
    </source>
</evidence>
<dbReference type="Proteomes" id="UP001189429">
    <property type="component" value="Unassembled WGS sequence"/>
</dbReference>
<gene>
    <name evidence="2" type="ORF">PCOR1329_LOCUS48389</name>
</gene>
<protein>
    <recommendedName>
        <fullName evidence="4">Protein RFT1 homolog</fullName>
    </recommendedName>
</protein>
<proteinExistence type="predicted"/>
<keyword evidence="3" id="KW-1185">Reference proteome</keyword>
<dbReference type="EMBL" id="CAUYUJ010015840">
    <property type="protein sequence ID" value="CAK0858803.1"/>
    <property type="molecule type" value="Genomic_DNA"/>
</dbReference>
<feature type="region of interest" description="Disordered" evidence="1">
    <location>
        <begin position="1"/>
        <end position="20"/>
    </location>
</feature>
<feature type="compositionally biased region" description="Low complexity" evidence="1">
    <location>
        <begin position="37"/>
        <end position="53"/>
    </location>
</feature>
<accession>A0ABN9UIV7</accession>